<evidence type="ECO:0000313" key="1">
    <source>
        <dbReference type="EMBL" id="SCB66320.1"/>
    </source>
</evidence>
<reference evidence="1 2" key="1">
    <citation type="submission" date="2016-08" db="EMBL/GenBank/DDBJ databases">
        <authorList>
            <person name="Seilhamer J.J."/>
        </authorList>
    </citation>
    <scope>NUCLEOTIDE SEQUENCE [LARGE SCALE GENOMIC DNA]</scope>
    <source>
        <strain evidence="1 2">SDA_GO95</strain>
    </source>
</reference>
<sequence length="17" mass="2033">MIIVQMVAARYLQRNNI</sequence>
<gene>
    <name evidence="1" type="ORF">BWGO95_00253</name>
</gene>
<accession>A0A1G4E9U6</accession>
<dbReference type="EMBL" id="FMAK01000009">
    <property type="protein sequence ID" value="SCB66320.1"/>
    <property type="molecule type" value="Genomic_DNA"/>
</dbReference>
<evidence type="ECO:0000313" key="2">
    <source>
        <dbReference type="Proteomes" id="UP000195696"/>
    </source>
</evidence>
<organism evidence="1 2">
    <name type="scientific">Bacillus mycoides</name>
    <dbReference type="NCBI Taxonomy" id="1405"/>
    <lineage>
        <taxon>Bacteria</taxon>
        <taxon>Bacillati</taxon>
        <taxon>Bacillota</taxon>
        <taxon>Bacilli</taxon>
        <taxon>Bacillales</taxon>
        <taxon>Bacillaceae</taxon>
        <taxon>Bacillus</taxon>
        <taxon>Bacillus cereus group</taxon>
    </lineage>
</organism>
<dbReference type="AlphaFoldDB" id="A0A1G4E9U6"/>
<name>A0A1G4E9U6_BACMY</name>
<dbReference type="Proteomes" id="UP000195696">
    <property type="component" value="Unassembled WGS sequence"/>
</dbReference>
<protein>
    <submittedName>
        <fullName evidence="1">Uncharacterized protein</fullName>
    </submittedName>
</protein>
<proteinExistence type="predicted"/>